<gene>
    <name evidence="1" type="ORF">K493DRAFT_4749</name>
    <name evidence="2" type="ORF">K493DRAFT_58154</name>
</gene>
<protein>
    <submittedName>
        <fullName evidence="1">Uncharacterized protein</fullName>
    </submittedName>
</protein>
<comment type="caution">
    <text evidence="1">The sequence shown here is derived from an EMBL/GenBank/DDBJ whole genome shotgun (WGS) entry which is preliminary data.</text>
</comment>
<proteinExistence type="predicted"/>
<evidence type="ECO:0000313" key="3">
    <source>
        <dbReference type="Proteomes" id="UP000193498"/>
    </source>
</evidence>
<dbReference type="Proteomes" id="UP000193498">
    <property type="component" value="Unassembled WGS sequence"/>
</dbReference>
<dbReference type="EMBL" id="MCFE01001078">
    <property type="protein sequence ID" value="ORX71023.1"/>
    <property type="molecule type" value="Genomic_DNA"/>
</dbReference>
<evidence type="ECO:0000313" key="2">
    <source>
        <dbReference type="EMBL" id="ORX90562.1"/>
    </source>
</evidence>
<dbReference type="EMBL" id="MCFE01000374">
    <property type="protein sequence ID" value="ORX90562.1"/>
    <property type="molecule type" value="Genomic_DNA"/>
</dbReference>
<sequence>MLINRLDIQLSIHRSILNVVSSLKCCTKVRTSFRSHALRIFKLLLRSVEWIGGKTIRYAALGVVMVVPISTKNRICPASPFSTRWHAFSISANKASPEASNYKHVIRQRVHDLTEYVFTYIDGLFVFSLEMLWLQRELILIEGVVQTGSQLRAE</sequence>
<keyword evidence="3" id="KW-1185">Reference proteome</keyword>
<dbReference type="AlphaFoldDB" id="A0A1Y1WBW7"/>
<name>A0A1Y1WBW7_9FUNG</name>
<reference evidence="1 3" key="1">
    <citation type="submission" date="2016-07" db="EMBL/GenBank/DDBJ databases">
        <title>Pervasive Adenine N6-methylation of Active Genes in Fungi.</title>
        <authorList>
            <consortium name="DOE Joint Genome Institute"/>
            <person name="Mondo S.J."/>
            <person name="Dannebaum R.O."/>
            <person name="Kuo R.C."/>
            <person name="Labutti K."/>
            <person name="Haridas S."/>
            <person name="Kuo A."/>
            <person name="Salamov A."/>
            <person name="Ahrendt S.R."/>
            <person name="Lipzen A."/>
            <person name="Sullivan W."/>
            <person name="Andreopoulos W.B."/>
            <person name="Clum A."/>
            <person name="Lindquist E."/>
            <person name="Daum C."/>
            <person name="Ramamoorthy G.K."/>
            <person name="Gryganskyi A."/>
            <person name="Culley D."/>
            <person name="Magnuson J.K."/>
            <person name="James T.Y."/>
            <person name="O'Malley M.A."/>
            <person name="Stajich J.E."/>
            <person name="Spatafora J.W."/>
            <person name="Visel A."/>
            <person name="Grigoriev I.V."/>
        </authorList>
    </citation>
    <scope>NUCLEOTIDE SEQUENCE [LARGE SCALE GENOMIC DNA]</scope>
    <source>
        <strain evidence="1 3">CBS 931.73</strain>
    </source>
</reference>
<organism evidence="1 3">
    <name type="scientific">Basidiobolus meristosporus CBS 931.73</name>
    <dbReference type="NCBI Taxonomy" id="1314790"/>
    <lineage>
        <taxon>Eukaryota</taxon>
        <taxon>Fungi</taxon>
        <taxon>Fungi incertae sedis</taxon>
        <taxon>Zoopagomycota</taxon>
        <taxon>Entomophthoromycotina</taxon>
        <taxon>Basidiobolomycetes</taxon>
        <taxon>Basidiobolales</taxon>
        <taxon>Basidiobolaceae</taxon>
        <taxon>Basidiobolus</taxon>
    </lineage>
</organism>
<accession>A0A1Y1WBW7</accession>
<dbReference type="InParanoid" id="A0A1Y1WBW7"/>
<evidence type="ECO:0000313" key="1">
    <source>
        <dbReference type="EMBL" id="ORX71023.1"/>
    </source>
</evidence>